<name>C0M9Z8_STRE4</name>
<dbReference type="KEGG" id="seu:SEQ_0249"/>
<reference evidence="1 2" key="1">
    <citation type="journal article" date="2009" name="PLoS Pathog.">
        <title>Genomic evidence for the evolution of Streptococcus equi: host restriction, increased virulence, and genetic exchange with human pathogens.</title>
        <authorList>
            <person name="Holden M.T.G."/>
            <person name="Heather Z."/>
            <person name="Paillot R."/>
            <person name="Steward K.F."/>
            <person name="Webb K."/>
            <person name="Ainslie F."/>
            <person name="Jourdan T."/>
            <person name="Bason N.C."/>
            <person name="Holroyd N.E."/>
            <person name="Mungall K."/>
            <person name="Quail M.A."/>
            <person name="Sanders M."/>
            <person name="Simmonds M."/>
            <person name="Willey D."/>
            <person name="Brooks K."/>
            <person name="Aanensen D.M."/>
            <person name="Spratt B.G."/>
            <person name="Jolley K.A."/>
            <person name="Maiden M.C.J."/>
            <person name="Kehoe M."/>
            <person name="Chanter N."/>
            <person name="Bentley S.D."/>
            <person name="Robinson C."/>
            <person name="Maskell D.J."/>
            <person name="Parkhill J."/>
            <person name="Waller A.S."/>
        </authorList>
    </citation>
    <scope>NUCLEOTIDE SEQUENCE [LARGE SCALE GENOMIC DNA]</scope>
    <source>
        <strain evidence="1 2">4047</strain>
    </source>
</reference>
<accession>C0M9Z8</accession>
<organism evidence="1 2">
    <name type="scientific">Streptococcus equi subsp. equi (strain 4047)</name>
    <dbReference type="NCBI Taxonomy" id="553482"/>
    <lineage>
        <taxon>Bacteria</taxon>
        <taxon>Bacillati</taxon>
        <taxon>Bacillota</taxon>
        <taxon>Bacilli</taxon>
        <taxon>Lactobacillales</taxon>
        <taxon>Streptococcaceae</taxon>
        <taxon>Streptococcus</taxon>
    </lineage>
</organism>
<protein>
    <submittedName>
        <fullName evidence="1">Uncharacterized protein</fullName>
    </submittedName>
</protein>
<dbReference type="HOGENOM" id="CLU_2384989_0_0_9"/>
<gene>
    <name evidence="1" type="ordered locus">SEQ_0249</name>
</gene>
<proteinExistence type="predicted"/>
<evidence type="ECO:0000313" key="1">
    <source>
        <dbReference type="EMBL" id="CAW92297.1"/>
    </source>
</evidence>
<evidence type="ECO:0000313" key="2">
    <source>
        <dbReference type="Proteomes" id="UP000001365"/>
    </source>
</evidence>
<sequence>MPHLALLGGAFDLSRVLLDMTSSYGQSKLTLCLADLIAIGSLLGSLSIGLVAGQESDRSIKSARGGCWVSSQGAKCQKGLLAVVCSGLLSAWLTSDITA</sequence>
<dbReference type="EMBL" id="FM204883">
    <property type="protein sequence ID" value="CAW92297.1"/>
    <property type="molecule type" value="Genomic_DNA"/>
</dbReference>
<dbReference type="AlphaFoldDB" id="C0M9Z8"/>
<dbReference type="Proteomes" id="UP000001365">
    <property type="component" value="Chromosome"/>
</dbReference>